<reference evidence="1 2" key="1">
    <citation type="journal article" date="2010" name="Stand. Genomic Sci.">
        <title>Complete genome sequence of Geodermatophilus obscurus type strain (G-20).</title>
        <authorList>
            <person name="Ivanova N."/>
            <person name="Sikorski J."/>
            <person name="Jando M."/>
            <person name="Munk C."/>
            <person name="Lapidus A."/>
            <person name="Glavina Del Rio T."/>
            <person name="Copeland A."/>
            <person name="Tice H."/>
            <person name="Cheng J.-F."/>
            <person name="Lucas S."/>
            <person name="Chen F."/>
            <person name="Nolan M."/>
            <person name="Bruce D."/>
            <person name="Goodwin L."/>
            <person name="Pitluck S."/>
            <person name="Mavromatis K."/>
            <person name="Mikhailova N."/>
            <person name="Pati A."/>
            <person name="Chen A."/>
            <person name="Palaniappan K."/>
            <person name="Land M."/>
            <person name="Hauser L."/>
            <person name="Chang Y.-J."/>
            <person name="Jeffries C.D."/>
            <person name="Meincke L."/>
            <person name="Brettin T."/>
            <person name="Detter J.C."/>
            <person name="Detter J.C."/>
            <person name="Rohde M."/>
            <person name="Goeker M."/>
            <person name="Bristow J."/>
            <person name="Eisen J.A."/>
            <person name="Markowitz V."/>
            <person name="Hugenholtz P."/>
            <person name="Kyrpides N.C."/>
            <person name="Klenk H.-P."/>
        </authorList>
    </citation>
    <scope>NUCLEOTIDE SEQUENCE [LARGE SCALE GENOMIC DNA]</scope>
    <source>
        <strain evidence="2">ATCC 25078 / DSM 43160 / JCM 3152 / KCC A-0152 / KCTC 9177 / NBRC 13315 / NRRL B-3577 / G-20</strain>
    </source>
</reference>
<dbReference type="RefSeq" id="WP_012949617.1">
    <property type="nucleotide sequence ID" value="NC_013757.1"/>
</dbReference>
<accession>D2SBT5</accession>
<keyword evidence="2" id="KW-1185">Reference proteome</keyword>
<dbReference type="EMBL" id="CP001867">
    <property type="protein sequence ID" value="ADB76192.1"/>
    <property type="molecule type" value="Genomic_DNA"/>
</dbReference>
<dbReference type="STRING" id="526225.Gobs_3606"/>
<reference evidence="2" key="2">
    <citation type="submission" date="2010-01" db="EMBL/GenBank/DDBJ databases">
        <title>The complete genome of Geodermatophilus obscurus DSM 43160.</title>
        <authorList>
            <consortium name="US DOE Joint Genome Institute (JGI-PGF)"/>
            <person name="Lucas S."/>
            <person name="Copeland A."/>
            <person name="Lapidus A."/>
            <person name="Glavina del Rio T."/>
            <person name="Dalin E."/>
            <person name="Tice H."/>
            <person name="Bruce D."/>
            <person name="Goodwin L."/>
            <person name="Pitluck S."/>
            <person name="Kyrpides N."/>
            <person name="Mavromatis K."/>
            <person name="Ivanova N."/>
            <person name="Munk A.C."/>
            <person name="Brettin T."/>
            <person name="Detter J.C."/>
            <person name="Han C."/>
            <person name="Larimer F."/>
            <person name="Land M."/>
            <person name="Hauser L."/>
            <person name="Markowitz V."/>
            <person name="Cheng J.-F."/>
            <person name="Hugenholtz P."/>
            <person name="Woyke T."/>
            <person name="Wu D."/>
            <person name="Jando M."/>
            <person name="Schneider S."/>
            <person name="Klenk H.-P."/>
            <person name="Eisen J.A."/>
        </authorList>
    </citation>
    <scope>NUCLEOTIDE SEQUENCE [LARGE SCALE GENOMIC DNA]</scope>
    <source>
        <strain evidence="2">ATCC 25078 / DSM 43160 / JCM 3152 / KCC A-0152 / KCTC 9177 / NBRC 13315 / NRRL B-3577 / G-20</strain>
    </source>
</reference>
<dbReference type="Proteomes" id="UP000001382">
    <property type="component" value="Chromosome"/>
</dbReference>
<dbReference type="AlphaFoldDB" id="D2SBT5"/>
<dbReference type="HOGENOM" id="CLU_1956457_0_0_11"/>
<evidence type="ECO:0000313" key="2">
    <source>
        <dbReference type="Proteomes" id="UP000001382"/>
    </source>
</evidence>
<name>D2SBT5_GEOOG</name>
<evidence type="ECO:0000313" key="1">
    <source>
        <dbReference type="EMBL" id="ADB76192.1"/>
    </source>
</evidence>
<gene>
    <name evidence="1" type="ordered locus">Gobs_3606</name>
</gene>
<sequence length="128" mass="13440">MTVDDRRRRLTRLLSGAGAVWGLTLLAAPGRVVDALCPELPRSRRWAVPLLGARLVVQHGAVLAVPAARTVRVGSGVDLLHAASMVPLARSAPYRRAAVISGAVAAGYAVLAPAVAPRPERRQGSGRR</sequence>
<protein>
    <submittedName>
        <fullName evidence="1">Uncharacterized protein</fullName>
    </submittedName>
</protein>
<organism evidence="1 2">
    <name type="scientific">Geodermatophilus obscurus (strain ATCC 25078 / DSM 43160 / JCM 3152 / CCUG 61914 / KCC A-0152 / KCTC 9177 / NBRC 13315 / NRRL B-3577 / G-20)</name>
    <dbReference type="NCBI Taxonomy" id="526225"/>
    <lineage>
        <taxon>Bacteria</taxon>
        <taxon>Bacillati</taxon>
        <taxon>Actinomycetota</taxon>
        <taxon>Actinomycetes</taxon>
        <taxon>Geodermatophilales</taxon>
        <taxon>Geodermatophilaceae</taxon>
        <taxon>Geodermatophilus</taxon>
    </lineage>
</organism>
<proteinExistence type="predicted"/>
<dbReference type="KEGG" id="gob:Gobs_3606"/>
<dbReference type="OrthoDB" id="5198262at2"/>